<keyword evidence="7" id="KW-0479">Metal-binding</keyword>
<dbReference type="GO" id="GO:0016020">
    <property type="term" value="C:membrane"/>
    <property type="evidence" value="ECO:0007669"/>
    <property type="project" value="UniProtKB-SubCell"/>
</dbReference>
<name>A0A9Q0JZK5_9MAGN</name>
<dbReference type="PROSITE" id="PS50089">
    <property type="entry name" value="ZF_RING_2"/>
    <property type="match status" value="1"/>
</dbReference>
<evidence type="ECO:0000256" key="9">
    <source>
        <dbReference type="ARBA" id="ARBA00022786"/>
    </source>
</evidence>
<keyword evidence="5" id="KW-0808">Transferase</keyword>
<feature type="region of interest" description="Disordered" evidence="15">
    <location>
        <begin position="153"/>
        <end position="179"/>
    </location>
</feature>
<dbReference type="PANTHER" id="PTHR14155">
    <property type="entry name" value="RING FINGER DOMAIN-CONTAINING"/>
    <property type="match status" value="1"/>
</dbReference>
<proteinExistence type="inferred from homology"/>
<dbReference type="SMART" id="SM00184">
    <property type="entry name" value="RING"/>
    <property type="match status" value="1"/>
</dbReference>
<feature type="transmembrane region" description="Helical" evidence="16">
    <location>
        <begin position="20"/>
        <end position="44"/>
    </location>
</feature>
<comment type="catalytic activity">
    <reaction evidence="1">
        <text>S-ubiquitinyl-[E2 ubiquitin-conjugating enzyme]-L-cysteine + [acceptor protein]-L-lysine = [E2 ubiquitin-conjugating enzyme]-L-cysteine + N(6)-ubiquitinyl-[acceptor protein]-L-lysine.</text>
        <dbReference type="EC" id="2.3.2.27"/>
    </reaction>
</comment>
<accession>A0A9Q0JZK5</accession>
<comment type="caution">
    <text evidence="18">The sequence shown here is derived from an EMBL/GenBank/DDBJ whole genome shotgun (WGS) entry which is preliminary data.</text>
</comment>
<dbReference type="InterPro" id="IPR053238">
    <property type="entry name" value="RING-H2_zinc_finger"/>
</dbReference>
<evidence type="ECO:0000256" key="15">
    <source>
        <dbReference type="SAM" id="MobiDB-lite"/>
    </source>
</evidence>
<keyword evidence="6 16" id="KW-0812">Transmembrane</keyword>
<keyword evidence="9" id="KW-0833">Ubl conjugation pathway</keyword>
<evidence type="ECO:0000256" key="6">
    <source>
        <dbReference type="ARBA" id="ARBA00022692"/>
    </source>
</evidence>
<evidence type="ECO:0000256" key="8">
    <source>
        <dbReference type="ARBA" id="ARBA00022771"/>
    </source>
</evidence>
<dbReference type="GO" id="GO:0061630">
    <property type="term" value="F:ubiquitin protein ligase activity"/>
    <property type="evidence" value="ECO:0007669"/>
    <property type="project" value="UniProtKB-EC"/>
</dbReference>
<dbReference type="EMBL" id="JAMYWD010000010">
    <property type="protein sequence ID" value="KAJ4957721.1"/>
    <property type="molecule type" value="Genomic_DNA"/>
</dbReference>
<dbReference type="CDD" id="cd16461">
    <property type="entry name" value="RING-H2_EL5-like"/>
    <property type="match status" value="1"/>
</dbReference>
<dbReference type="PANTHER" id="PTHR14155:SF521">
    <property type="entry name" value="RING-H2 FINGER PROTEIN ATL30"/>
    <property type="match status" value="1"/>
</dbReference>
<dbReference type="OrthoDB" id="9984778at2759"/>
<dbReference type="EC" id="2.3.2.27" evidence="4"/>
<evidence type="ECO:0000259" key="17">
    <source>
        <dbReference type="PROSITE" id="PS50089"/>
    </source>
</evidence>
<evidence type="ECO:0000256" key="3">
    <source>
        <dbReference type="ARBA" id="ARBA00004906"/>
    </source>
</evidence>
<evidence type="ECO:0000256" key="1">
    <source>
        <dbReference type="ARBA" id="ARBA00000900"/>
    </source>
</evidence>
<comment type="similarity">
    <text evidence="13">Belongs to the RING-type zinc finger family. ATL subfamily.</text>
</comment>
<evidence type="ECO:0000256" key="13">
    <source>
        <dbReference type="ARBA" id="ARBA00024209"/>
    </source>
</evidence>
<evidence type="ECO:0000256" key="5">
    <source>
        <dbReference type="ARBA" id="ARBA00022679"/>
    </source>
</evidence>
<evidence type="ECO:0000313" key="19">
    <source>
        <dbReference type="Proteomes" id="UP001141806"/>
    </source>
</evidence>
<comment type="subcellular location">
    <subcellularLocation>
        <location evidence="2">Membrane</location>
        <topology evidence="2">Single-pass membrane protein</topology>
    </subcellularLocation>
</comment>
<dbReference type="FunFam" id="3.30.40.10:FF:000187">
    <property type="entry name" value="E3 ubiquitin-protein ligase ATL6"/>
    <property type="match status" value="1"/>
</dbReference>
<gene>
    <name evidence="18" type="ORF">NE237_024832</name>
</gene>
<feature type="compositionally biased region" description="Basic and acidic residues" evidence="15">
    <location>
        <begin position="169"/>
        <end position="179"/>
    </location>
</feature>
<keyword evidence="19" id="KW-1185">Reference proteome</keyword>
<protein>
    <recommendedName>
        <fullName evidence="4">RING-type E3 ubiquitin transferase</fullName>
        <ecNumber evidence="4">2.3.2.27</ecNumber>
    </recommendedName>
</protein>
<dbReference type="Gene3D" id="3.30.40.10">
    <property type="entry name" value="Zinc/RING finger domain, C3HC4 (zinc finger)"/>
    <property type="match status" value="1"/>
</dbReference>
<keyword evidence="8 14" id="KW-0863">Zinc-finger</keyword>
<dbReference type="SUPFAM" id="SSF57850">
    <property type="entry name" value="RING/U-box"/>
    <property type="match status" value="1"/>
</dbReference>
<dbReference type="InterPro" id="IPR013083">
    <property type="entry name" value="Znf_RING/FYVE/PHD"/>
</dbReference>
<keyword evidence="12 16" id="KW-0472">Membrane</keyword>
<evidence type="ECO:0000256" key="12">
    <source>
        <dbReference type="ARBA" id="ARBA00023136"/>
    </source>
</evidence>
<evidence type="ECO:0000256" key="10">
    <source>
        <dbReference type="ARBA" id="ARBA00022833"/>
    </source>
</evidence>
<evidence type="ECO:0000256" key="11">
    <source>
        <dbReference type="ARBA" id="ARBA00022989"/>
    </source>
</evidence>
<evidence type="ECO:0000256" key="7">
    <source>
        <dbReference type="ARBA" id="ARBA00022723"/>
    </source>
</evidence>
<organism evidence="18 19">
    <name type="scientific">Protea cynaroides</name>
    <dbReference type="NCBI Taxonomy" id="273540"/>
    <lineage>
        <taxon>Eukaryota</taxon>
        <taxon>Viridiplantae</taxon>
        <taxon>Streptophyta</taxon>
        <taxon>Embryophyta</taxon>
        <taxon>Tracheophyta</taxon>
        <taxon>Spermatophyta</taxon>
        <taxon>Magnoliopsida</taxon>
        <taxon>Proteales</taxon>
        <taxon>Proteaceae</taxon>
        <taxon>Protea</taxon>
    </lineage>
</organism>
<sequence>MSSNFHHESPPPSHPPYAAPPVILTLTVVILIFFFASILSIYICRCLMVYLINSSNFGRPPTSNAVQPTESVTNGLDPSIIATFPKFMYSSVKDHRRGKCDLECAVCLAEFEDNDELRLLTVCNHVFHPECIDLWFGNHTTCPLCRRSLLPPEKSPENNVVDPPENDQQENHTREENNSLITENEREMNEEEEVEVEVVVVVGGGGESHEGATNSKIATRDGEQHEEEKVHKRFRWHSTGHSIINVELDPNDDRYILKLPDHIKEHIVRGHNWTGSCTVFGDFSNKAGHRKSGLAEPSGFSGGVTKV</sequence>
<evidence type="ECO:0000313" key="18">
    <source>
        <dbReference type="EMBL" id="KAJ4957721.1"/>
    </source>
</evidence>
<evidence type="ECO:0000256" key="14">
    <source>
        <dbReference type="PROSITE-ProRule" id="PRU00175"/>
    </source>
</evidence>
<evidence type="ECO:0000256" key="2">
    <source>
        <dbReference type="ARBA" id="ARBA00004167"/>
    </source>
</evidence>
<dbReference type="AlphaFoldDB" id="A0A9Q0JZK5"/>
<evidence type="ECO:0000256" key="16">
    <source>
        <dbReference type="SAM" id="Phobius"/>
    </source>
</evidence>
<dbReference type="InterPro" id="IPR001841">
    <property type="entry name" value="Znf_RING"/>
</dbReference>
<reference evidence="18" key="1">
    <citation type="journal article" date="2023" name="Plant J.">
        <title>The genome of the king protea, Protea cynaroides.</title>
        <authorList>
            <person name="Chang J."/>
            <person name="Duong T.A."/>
            <person name="Schoeman C."/>
            <person name="Ma X."/>
            <person name="Roodt D."/>
            <person name="Barker N."/>
            <person name="Li Z."/>
            <person name="Van de Peer Y."/>
            <person name="Mizrachi E."/>
        </authorList>
    </citation>
    <scope>NUCLEOTIDE SEQUENCE</scope>
    <source>
        <tissue evidence="18">Young leaves</tissue>
    </source>
</reference>
<dbReference type="GO" id="GO:0008270">
    <property type="term" value="F:zinc ion binding"/>
    <property type="evidence" value="ECO:0007669"/>
    <property type="project" value="UniProtKB-KW"/>
</dbReference>
<evidence type="ECO:0000256" key="4">
    <source>
        <dbReference type="ARBA" id="ARBA00012483"/>
    </source>
</evidence>
<feature type="domain" description="RING-type" evidence="17">
    <location>
        <begin position="104"/>
        <end position="146"/>
    </location>
</feature>
<dbReference type="Proteomes" id="UP001141806">
    <property type="component" value="Unassembled WGS sequence"/>
</dbReference>
<comment type="pathway">
    <text evidence="3">Protein modification; protein ubiquitination.</text>
</comment>
<dbReference type="Pfam" id="PF13639">
    <property type="entry name" value="zf-RING_2"/>
    <property type="match status" value="1"/>
</dbReference>
<keyword evidence="10" id="KW-0862">Zinc</keyword>
<keyword evidence="11 16" id="KW-1133">Transmembrane helix</keyword>